<gene>
    <name evidence="2" type="ORF">GCM10011372_33010</name>
</gene>
<evidence type="ECO:0000313" key="3">
    <source>
        <dbReference type="Proteomes" id="UP000636956"/>
    </source>
</evidence>
<evidence type="ECO:0000259" key="1">
    <source>
        <dbReference type="Pfam" id="PF14280"/>
    </source>
</evidence>
<accession>A0A917PUM7</accession>
<dbReference type="InterPro" id="IPR025375">
    <property type="entry name" value="DUF4365"/>
</dbReference>
<dbReference type="EMBL" id="BMMD01000026">
    <property type="protein sequence ID" value="GGJ91947.1"/>
    <property type="molecule type" value="Genomic_DNA"/>
</dbReference>
<dbReference type="AlphaFoldDB" id="A0A917PUM7"/>
<protein>
    <recommendedName>
        <fullName evidence="1">DUF4365 domain-containing protein</fullName>
    </recommendedName>
</protein>
<reference evidence="2" key="2">
    <citation type="submission" date="2020-09" db="EMBL/GenBank/DDBJ databases">
        <authorList>
            <person name="Sun Q."/>
            <person name="Zhou Y."/>
        </authorList>
    </citation>
    <scope>NUCLEOTIDE SEQUENCE</scope>
    <source>
        <strain evidence="2">CGMCC 1.8984</strain>
    </source>
</reference>
<sequence>MAASNGDPSQESLVAPTMSLSAAQGRFGVDYLQLVCSHAGFGCSEPRPGEDVRAIDATIAFEYGDAHVQVKCTTKTFSPKRETIRIPVEDEWVASWQKLRVRGPVYLVVVQVPEQAKWIDYPASHTLVAATAYWAAMDPATTPKSLVVHRGQQLTVDTLREWALERQLAVNGKAA</sequence>
<name>A0A917PUM7_9MICO</name>
<dbReference type="Pfam" id="PF14280">
    <property type="entry name" value="DUF4365"/>
    <property type="match status" value="1"/>
</dbReference>
<reference evidence="2" key="1">
    <citation type="journal article" date="2014" name="Int. J. Syst. Evol. Microbiol.">
        <title>Complete genome sequence of Corynebacterium casei LMG S-19264T (=DSM 44701T), isolated from a smear-ripened cheese.</title>
        <authorList>
            <consortium name="US DOE Joint Genome Institute (JGI-PGF)"/>
            <person name="Walter F."/>
            <person name="Albersmeier A."/>
            <person name="Kalinowski J."/>
            <person name="Ruckert C."/>
        </authorList>
    </citation>
    <scope>NUCLEOTIDE SEQUENCE</scope>
    <source>
        <strain evidence="2">CGMCC 1.8984</strain>
    </source>
</reference>
<evidence type="ECO:0000313" key="2">
    <source>
        <dbReference type="EMBL" id="GGJ91947.1"/>
    </source>
</evidence>
<dbReference type="RefSeq" id="WP_188744499.1">
    <property type="nucleotide sequence ID" value="NZ_BAABFW010000034.1"/>
</dbReference>
<comment type="caution">
    <text evidence="2">The sequence shown here is derived from an EMBL/GenBank/DDBJ whole genome shotgun (WGS) entry which is preliminary data.</text>
</comment>
<keyword evidence="3" id="KW-1185">Reference proteome</keyword>
<proteinExistence type="predicted"/>
<organism evidence="2 3">
    <name type="scientific">Agromyces bauzanensis</name>
    <dbReference type="NCBI Taxonomy" id="1308924"/>
    <lineage>
        <taxon>Bacteria</taxon>
        <taxon>Bacillati</taxon>
        <taxon>Actinomycetota</taxon>
        <taxon>Actinomycetes</taxon>
        <taxon>Micrococcales</taxon>
        <taxon>Microbacteriaceae</taxon>
        <taxon>Agromyces</taxon>
    </lineage>
</organism>
<feature type="domain" description="DUF4365" evidence="1">
    <location>
        <begin position="26"/>
        <end position="162"/>
    </location>
</feature>
<dbReference type="Proteomes" id="UP000636956">
    <property type="component" value="Unassembled WGS sequence"/>
</dbReference>